<dbReference type="PANTHER" id="PTHR22911:SF6">
    <property type="entry name" value="SOLUTE CARRIER FAMILY 35 MEMBER G1"/>
    <property type="match status" value="1"/>
</dbReference>
<dbReference type="SUPFAM" id="SSF103481">
    <property type="entry name" value="Multidrug resistance efflux transporter EmrE"/>
    <property type="match status" value="2"/>
</dbReference>
<dbReference type="Pfam" id="PF00892">
    <property type="entry name" value="EamA"/>
    <property type="match status" value="2"/>
</dbReference>
<feature type="transmembrane region" description="Helical" evidence="5">
    <location>
        <begin position="60"/>
        <end position="78"/>
    </location>
</feature>
<dbReference type="EMBL" id="MFSR01000112">
    <property type="protein sequence ID" value="OGI36992.1"/>
    <property type="molecule type" value="Genomic_DNA"/>
</dbReference>
<evidence type="ECO:0000313" key="8">
    <source>
        <dbReference type="Proteomes" id="UP000179334"/>
    </source>
</evidence>
<evidence type="ECO:0000256" key="1">
    <source>
        <dbReference type="ARBA" id="ARBA00004141"/>
    </source>
</evidence>
<gene>
    <name evidence="7" type="ORF">A2V91_01435</name>
</gene>
<evidence type="ECO:0000256" key="3">
    <source>
        <dbReference type="ARBA" id="ARBA00022989"/>
    </source>
</evidence>
<keyword evidence="3 5" id="KW-1133">Transmembrane helix</keyword>
<evidence type="ECO:0000256" key="4">
    <source>
        <dbReference type="ARBA" id="ARBA00023136"/>
    </source>
</evidence>
<dbReference type="AlphaFoldDB" id="A0A1F6SVF0"/>
<feature type="transmembrane region" description="Helical" evidence="5">
    <location>
        <begin position="6"/>
        <end position="23"/>
    </location>
</feature>
<evidence type="ECO:0000313" key="7">
    <source>
        <dbReference type="EMBL" id="OGI36992.1"/>
    </source>
</evidence>
<accession>A0A1F6SVF0</accession>
<evidence type="ECO:0000256" key="5">
    <source>
        <dbReference type="SAM" id="Phobius"/>
    </source>
</evidence>
<feature type="transmembrane region" description="Helical" evidence="5">
    <location>
        <begin position="167"/>
        <end position="186"/>
    </location>
</feature>
<feature type="domain" description="EamA" evidence="6">
    <location>
        <begin position="111"/>
        <end position="240"/>
    </location>
</feature>
<evidence type="ECO:0000259" key="6">
    <source>
        <dbReference type="Pfam" id="PF00892"/>
    </source>
</evidence>
<evidence type="ECO:0000256" key="2">
    <source>
        <dbReference type="ARBA" id="ARBA00022692"/>
    </source>
</evidence>
<dbReference type="Proteomes" id="UP000179334">
    <property type="component" value="Unassembled WGS sequence"/>
</dbReference>
<name>A0A1F6SVF0_9PROT</name>
<feature type="transmembrane region" description="Helical" evidence="5">
    <location>
        <begin position="141"/>
        <end position="161"/>
    </location>
</feature>
<feature type="transmembrane region" description="Helical" evidence="5">
    <location>
        <begin position="85"/>
        <end position="101"/>
    </location>
</feature>
<keyword evidence="2 5" id="KW-0812">Transmembrane</keyword>
<proteinExistence type="predicted"/>
<feature type="transmembrane region" description="Helical" evidence="5">
    <location>
        <begin position="223"/>
        <end position="248"/>
    </location>
</feature>
<feature type="transmembrane region" description="Helical" evidence="5">
    <location>
        <begin position="198"/>
        <end position="217"/>
    </location>
</feature>
<comment type="caution">
    <text evidence="7">The sequence shown here is derived from an EMBL/GenBank/DDBJ whole genome shotgun (WGS) entry which is preliminary data.</text>
</comment>
<dbReference type="PANTHER" id="PTHR22911">
    <property type="entry name" value="ACYL-MALONYL CONDENSING ENZYME-RELATED"/>
    <property type="match status" value="1"/>
</dbReference>
<feature type="non-terminal residue" evidence="7">
    <location>
        <position position="1"/>
    </location>
</feature>
<keyword evidence="4 5" id="KW-0472">Membrane</keyword>
<protein>
    <recommendedName>
        <fullName evidence="6">EamA domain-containing protein</fullName>
    </recommendedName>
</protein>
<dbReference type="InterPro" id="IPR000620">
    <property type="entry name" value="EamA_dom"/>
</dbReference>
<organism evidence="7 8">
    <name type="scientific">Candidatus Muproteobacteria bacterium RBG_16_64_10</name>
    <dbReference type="NCBI Taxonomy" id="1817757"/>
    <lineage>
        <taxon>Bacteria</taxon>
        <taxon>Pseudomonadati</taxon>
        <taxon>Pseudomonadota</taxon>
        <taxon>Candidatus Muproteobacteria</taxon>
    </lineage>
</organism>
<dbReference type="Gene3D" id="1.10.3730.20">
    <property type="match status" value="2"/>
</dbReference>
<feature type="transmembrane region" description="Helical" evidence="5">
    <location>
        <begin position="35"/>
        <end position="54"/>
    </location>
</feature>
<feature type="domain" description="EamA" evidence="6">
    <location>
        <begin position="1"/>
        <end position="101"/>
    </location>
</feature>
<comment type="subcellular location">
    <subcellularLocation>
        <location evidence="1">Membrane</location>
        <topology evidence="1">Multi-pass membrane protein</topology>
    </subcellularLocation>
</comment>
<reference evidence="7 8" key="1">
    <citation type="journal article" date="2016" name="Nat. Commun.">
        <title>Thousands of microbial genomes shed light on interconnected biogeochemical processes in an aquifer system.</title>
        <authorList>
            <person name="Anantharaman K."/>
            <person name="Brown C.T."/>
            <person name="Hug L.A."/>
            <person name="Sharon I."/>
            <person name="Castelle C.J."/>
            <person name="Probst A.J."/>
            <person name="Thomas B.C."/>
            <person name="Singh A."/>
            <person name="Wilkins M.J."/>
            <person name="Karaoz U."/>
            <person name="Brodie E.L."/>
            <person name="Williams K.H."/>
            <person name="Hubbard S.S."/>
            <person name="Banfield J.F."/>
        </authorList>
    </citation>
    <scope>NUCLEOTIDE SEQUENCE [LARGE SCALE GENOMIC DNA]</scope>
</reference>
<dbReference type="GO" id="GO:0016020">
    <property type="term" value="C:membrane"/>
    <property type="evidence" value="ECO:0007669"/>
    <property type="project" value="UniProtKB-SubCell"/>
</dbReference>
<dbReference type="InterPro" id="IPR037185">
    <property type="entry name" value="EmrE-like"/>
</dbReference>
<sequence>VVFFRSFLGLVALLPLVWHRGFVNLKTRHFRGHLIRGLAGVAAMYCYFYAVAALPLAEAVLLNYTTPLFVPFIAALWLQERIPPKLWTGIGIGFLGILFILRPGQELFTPAALIGLVSGILAAFAVTGVRRLTHTEPAWRIVFYFSLVSTLVAAAPLPLRWQTPDASLWLLLIVMGVIASLGQLLLTRAYSHAPAAQVGPFSYSTVMFAAVAGWLLWGEVLDLYSITGALLVCLGGILTIRYAGAAVAPAPELPARDK</sequence>
<feature type="transmembrane region" description="Helical" evidence="5">
    <location>
        <begin position="107"/>
        <end position="129"/>
    </location>
</feature>